<dbReference type="NCBIfam" id="TIGR00494">
    <property type="entry name" value="crcB"/>
    <property type="match status" value="1"/>
</dbReference>
<sequence length="133" mass="14420">MNVIAVGLGGFFGSILRFMVGKAIPTQSGFPLGTLVINLMGCLFLAWFFTITAKRKNINPNLILAIGTGFTGAFTTFSTFSVETLNLLKEQQYFIAILYVMISIFGGITLAIIGTKLVSLDFKLKRKPTRGGS</sequence>
<keyword evidence="4 10" id="KW-1133">Transmembrane helix</keyword>
<comment type="similarity">
    <text evidence="7 10">Belongs to the fluoride channel Fluc/FEX (TC 1.A.43) family.</text>
</comment>
<dbReference type="Pfam" id="PF02537">
    <property type="entry name" value="CRCB"/>
    <property type="match status" value="1"/>
</dbReference>
<keyword evidence="12" id="KW-1185">Reference proteome</keyword>
<feature type="transmembrane region" description="Helical" evidence="10">
    <location>
        <begin position="62"/>
        <end position="81"/>
    </location>
</feature>
<feature type="binding site" evidence="10">
    <location>
        <position position="75"/>
    </location>
    <ligand>
        <name>Na(+)</name>
        <dbReference type="ChEBI" id="CHEBI:29101"/>
        <note>structural</note>
    </ligand>
</feature>
<keyword evidence="10" id="KW-0406">Ion transport</keyword>
<dbReference type="GO" id="GO:0062054">
    <property type="term" value="F:fluoride channel activity"/>
    <property type="evidence" value="ECO:0007669"/>
    <property type="project" value="UniProtKB-UniRule"/>
</dbReference>
<dbReference type="PANTHER" id="PTHR28259">
    <property type="entry name" value="FLUORIDE EXPORT PROTEIN 1-RELATED"/>
    <property type="match status" value="1"/>
</dbReference>
<organism evidence="11 12">
    <name type="scientific">Neobacillus vireti LMG 21834</name>
    <dbReference type="NCBI Taxonomy" id="1131730"/>
    <lineage>
        <taxon>Bacteria</taxon>
        <taxon>Bacillati</taxon>
        <taxon>Bacillota</taxon>
        <taxon>Bacilli</taxon>
        <taxon>Bacillales</taxon>
        <taxon>Bacillaceae</taxon>
        <taxon>Neobacillus</taxon>
    </lineage>
</organism>
<name>A0AB94IJW3_9BACI</name>
<keyword evidence="6 10" id="KW-0407">Ion channel</keyword>
<proteinExistence type="inferred from homology"/>
<evidence type="ECO:0000256" key="4">
    <source>
        <dbReference type="ARBA" id="ARBA00022989"/>
    </source>
</evidence>
<evidence type="ECO:0000256" key="8">
    <source>
        <dbReference type="ARBA" id="ARBA00035585"/>
    </source>
</evidence>
<comment type="function">
    <text evidence="9 10">Fluoride-specific ion channel. Important for reducing fluoride concentration in the cell, thus reducing its toxicity.</text>
</comment>
<evidence type="ECO:0000256" key="5">
    <source>
        <dbReference type="ARBA" id="ARBA00023136"/>
    </source>
</evidence>
<reference evidence="11 12" key="1">
    <citation type="journal article" date="2014" name="Environ. Microbiol.">
        <title>The nitrate-ammonifying and nosZ-carrying bacterium Bacillus vireti is a potent source and sink for nitric and nitrous oxide under high nitrate conditions.</title>
        <authorList>
            <person name="Mania D."/>
            <person name="Heylen K."/>
            <person name="van Spanning R.J."/>
            <person name="Frostegard A."/>
        </authorList>
    </citation>
    <scope>NUCLEOTIDE SEQUENCE [LARGE SCALE GENOMIC DNA]</scope>
    <source>
        <strain evidence="11 12">LMG 21834</strain>
    </source>
</reference>
<evidence type="ECO:0000256" key="3">
    <source>
        <dbReference type="ARBA" id="ARBA00022692"/>
    </source>
</evidence>
<dbReference type="RefSeq" id="WP_024029815.1">
    <property type="nucleotide sequence ID" value="NZ_ALAN01000099.1"/>
</dbReference>
<evidence type="ECO:0000256" key="9">
    <source>
        <dbReference type="ARBA" id="ARBA00049940"/>
    </source>
</evidence>
<protein>
    <recommendedName>
        <fullName evidence="10">Fluoride-specific ion channel FluC</fullName>
    </recommendedName>
</protein>
<keyword evidence="5 10" id="KW-0472">Membrane</keyword>
<evidence type="ECO:0000256" key="1">
    <source>
        <dbReference type="ARBA" id="ARBA00004651"/>
    </source>
</evidence>
<gene>
    <name evidence="10" type="primary">fluC</name>
    <name evidence="10" type="synonym">crcB</name>
    <name evidence="11" type="ORF">BAVI_18217</name>
</gene>
<dbReference type="AlphaFoldDB" id="A0AB94IJW3"/>
<feature type="transmembrane region" description="Helical" evidence="10">
    <location>
        <begin position="93"/>
        <end position="118"/>
    </location>
</feature>
<dbReference type="PANTHER" id="PTHR28259:SF1">
    <property type="entry name" value="FLUORIDE EXPORT PROTEIN 1-RELATED"/>
    <property type="match status" value="1"/>
</dbReference>
<keyword evidence="2 10" id="KW-1003">Cell membrane</keyword>
<comment type="activity regulation">
    <text evidence="10">Na(+) is not transported, but it plays an essential structural role and its presence is essential for fluoride channel function.</text>
</comment>
<dbReference type="InterPro" id="IPR003691">
    <property type="entry name" value="FluC"/>
</dbReference>
<accession>A0AB94IJW3</accession>
<evidence type="ECO:0000256" key="10">
    <source>
        <dbReference type="HAMAP-Rule" id="MF_00454"/>
    </source>
</evidence>
<feature type="transmembrane region" description="Helical" evidence="10">
    <location>
        <begin position="31"/>
        <end position="50"/>
    </location>
</feature>
<keyword evidence="10" id="KW-0915">Sodium</keyword>
<keyword evidence="10" id="KW-0479">Metal-binding</keyword>
<keyword evidence="10" id="KW-0813">Transport</keyword>
<evidence type="ECO:0000256" key="6">
    <source>
        <dbReference type="ARBA" id="ARBA00023303"/>
    </source>
</evidence>
<comment type="catalytic activity">
    <reaction evidence="8">
        <text>fluoride(in) = fluoride(out)</text>
        <dbReference type="Rhea" id="RHEA:76159"/>
        <dbReference type="ChEBI" id="CHEBI:17051"/>
    </reaction>
    <physiologicalReaction direction="left-to-right" evidence="8">
        <dbReference type="Rhea" id="RHEA:76160"/>
    </physiologicalReaction>
</comment>
<comment type="caution">
    <text evidence="11">The sequence shown here is derived from an EMBL/GenBank/DDBJ whole genome shotgun (WGS) entry which is preliminary data.</text>
</comment>
<dbReference type="GO" id="GO:0005886">
    <property type="term" value="C:plasma membrane"/>
    <property type="evidence" value="ECO:0007669"/>
    <property type="project" value="UniProtKB-SubCell"/>
</dbReference>
<keyword evidence="3 10" id="KW-0812">Transmembrane</keyword>
<evidence type="ECO:0000313" key="12">
    <source>
        <dbReference type="Proteomes" id="UP000018877"/>
    </source>
</evidence>
<evidence type="ECO:0000313" key="11">
    <source>
        <dbReference type="EMBL" id="ETI67320.1"/>
    </source>
</evidence>
<evidence type="ECO:0000256" key="2">
    <source>
        <dbReference type="ARBA" id="ARBA00022475"/>
    </source>
</evidence>
<dbReference type="Proteomes" id="UP000018877">
    <property type="component" value="Unassembled WGS sequence"/>
</dbReference>
<dbReference type="HAMAP" id="MF_00454">
    <property type="entry name" value="FluC"/>
    <property type="match status" value="1"/>
</dbReference>
<dbReference type="GO" id="GO:0140114">
    <property type="term" value="P:cellular detoxification of fluoride"/>
    <property type="evidence" value="ECO:0007669"/>
    <property type="project" value="UniProtKB-UniRule"/>
</dbReference>
<feature type="binding site" evidence="10">
    <location>
        <position position="72"/>
    </location>
    <ligand>
        <name>Na(+)</name>
        <dbReference type="ChEBI" id="CHEBI:29101"/>
        <note>structural</note>
    </ligand>
</feature>
<comment type="subcellular location">
    <subcellularLocation>
        <location evidence="1 10">Cell membrane</location>
        <topology evidence="1 10">Multi-pass membrane protein</topology>
    </subcellularLocation>
</comment>
<dbReference type="GO" id="GO:0046872">
    <property type="term" value="F:metal ion binding"/>
    <property type="evidence" value="ECO:0007669"/>
    <property type="project" value="UniProtKB-KW"/>
</dbReference>
<evidence type="ECO:0000256" key="7">
    <source>
        <dbReference type="ARBA" id="ARBA00035120"/>
    </source>
</evidence>
<dbReference type="EMBL" id="ALAN01000099">
    <property type="protein sequence ID" value="ETI67320.1"/>
    <property type="molecule type" value="Genomic_DNA"/>
</dbReference>